<evidence type="ECO:0000259" key="1">
    <source>
        <dbReference type="Pfam" id="PF26370"/>
    </source>
</evidence>
<protein>
    <submittedName>
        <fullName evidence="2">L-erythro-3,5-diaminohexanoate dehydrogenase</fullName>
    </submittedName>
</protein>
<dbReference type="SUPFAM" id="SSF51735">
    <property type="entry name" value="NAD(P)-binding Rossmann-fold domains"/>
    <property type="match status" value="1"/>
</dbReference>
<organism evidence="2 3">
    <name type="scientific">Thermoactinomyces intermedius</name>
    <dbReference type="NCBI Taxonomy" id="2024"/>
    <lineage>
        <taxon>Bacteria</taxon>
        <taxon>Bacillati</taxon>
        <taxon>Bacillota</taxon>
        <taxon>Bacilli</taxon>
        <taxon>Bacillales</taxon>
        <taxon>Thermoactinomycetaceae</taxon>
        <taxon>Thermoactinomyces</taxon>
    </lineage>
</organism>
<sequence>MEPAGTLPQPAWKLNADPVVYDNELLIDVDCLNIDSASFQQLKEEARHDPGKVEEQILAIVSRRGKMHNPVTGSGGMLIGTVQEAGPRFPARNVKKGMKIATLVSLTLTPLRIEKIKKIHMDTGQVEIKGQAVLFASGPFAFLPDDIPEKVALAVLDVCGAPAQTARLVRPQDRVVVLGAGGKSGLLSLYQAWKKAGKSGQVIAIEAGEKACREIRSLGLAHDVIRLNATDPMAVYEAVHTATRGKLADLTINCVNASDTELSSILATRDQGLVYFFSMAVQFTKAALGAEGMGKDVQMMIGNGYAPGHATLAFQSLRECDRLFQVFAKRYQ</sequence>
<dbReference type="Pfam" id="PF26370">
    <property type="entry name" value="KDD_N"/>
    <property type="match status" value="1"/>
</dbReference>
<keyword evidence="3" id="KW-1185">Reference proteome</keyword>
<reference evidence="2 3" key="1">
    <citation type="submission" date="2020-12" db="EMBL/GenBank/DDBJ databases">
        <title>WGS of Thermoactinomyces spp.</title>
        <authorList>
            <person name="Cheng K."/>
        </authorList>
    </citation>
    <scope>NUCLEOTIDE SEQUENCE [LARGE SCALE GENOMIC DNA]</scope>
    <source>
        <strain evidence="3">CICC 10671\DSM 43846</strain>
    </source>
</reference>
<dbReference type="InterPro" id="IPR058932">
    <property type="entry name" value="KDD_N"/>
</dbReference>
<evidence type="ECO:0000313" key="3">
    <source>
        <dbReference type="Proteomes" id="UP000633619"/>
    </source>
</evidence>
<accession>A0A8I1DEF4</accession>
<dbReference type="InterPro" id="IPR036291">
    <property type="entry name" value="NAD(P)-bd_dom_sf"/>
</dbReference>
<evidence type="ECO:0000313" key="2">
    <source>
        <dbReference type="EMBL" id="MBH8594929.1"/>
    </source>
</evidence>
<dbReference type="EMBL" id="JAECVW010000003">
    <property type="protein sequence ID" value="MBH8594929.1"/>
    <property type="molecule type" value="Genomic_DNA"/>
</dbReference>
<dbReference type="Proteomes" id="UP000633619">
    <property type="component" value="Unassembled WGS sequence"/>
</dbReference>
<proteinExistence type="predicted"/>
<dbReference type="AlphaFoldDB" id="A0A8I1DEF4"/>
<comment type="caution">
    <text evidence="2">The sequence shown here is derived from an EMBL/GenBank/DDBJ whole genome shotgun (WGS) entry which is preliminary data.</text>
</comment>
<dbReference type="Gene3D" id="3.90.180.10">
    <property type="entry name" value="Medium-chain alcohol dehydrogenases, catalytic domain"/>
    <property type="match status" value="1"/>
</dbReference>
<feature type="domain" description="L-erythro-3,5-diaminohexanoate dehydrogenase N-terminal" evidence="1">
    <location>
        <begin position="1"/>
        <end position="144"/>
    </location>
</feature>
<gene>
    <name evidence="2" type="ORF">I8U20_06250</name>
</gene>
<name>A0A8I1DEF4_THEIN</name>